<keyword evidence="5" id="KW-1185">Reference proteome</keyword>
<reference evidence="4 5" key="1">
    <citation type="submission" date="2024-07" db="EMBL/GenBank/DDBJ databases">
        <title>Chromosome-level genome assembly of the water stick insect Ranatra chinensis (Heteroptera: Nepidae).</title>
        <authorList>
            <person name="Liu X."/>
        </authorList>
    </citation>
    <scope>NUCLEOTIDE SEQUENCE [LARGE SCALE GENOMIC DNA]</scope>
    <source>
        <strain evidence="4">Cailab_2021Rc</strain>
        <tissue evidence="4">Muscle</tissue>
    </source>
</reference>
<dbReference type="SUPFAM" id="SSF51735">
    <property type="entry name" value="NAD(P)-binding Rossmann-fold domains"/>
    <property type="match status" value="1"/>
</dbReference>
<dbReference type="GO" id="GO:0016491">
    <property type="term" value="F:oxidoreductase activity"/>
    <property type="evidence" value="ECO:0007669"/>
    <property type="project" value="UniProtKB-KW"/>
</dbReference>
<name>A0ABD0YZ18_9HEMI</name>
<comment type="similarity">
    <text evidence="3">Belongs to the short-chain dehydrogenases/reductases (SDR) family.</text>
</comment>
<dbReference type="InterPro" id="IPR002347">
    <property type="entry name" value="SDR_fam"/>
</dbReference>
<dbReference type="InterPro" id="IPR036291">
    <property type="entry name" value="NAD(P)-bd_dom_sf"/>
</dbReference>
<evidence type="ECO:0000313" key="4">
    <source>
        <dbReference type="EMBL" id="KAL1140449.1"/>
    </source>
</evidence>
<organism evidence="4 5">
    <name type="scientific">Ranatra chinensis</name>
    <dbReference type="NCBI Taxonomy" id="642074"/>
    <lineage>
        <taxon>Eukaryota</taxon>
        <taxon>Metazoa</taxon>
        <taxon>Ecdysozoa</taxon>
        <taxon>Arthropoda</taxon>
        <taxon>Hexapoda</taxon>
        <taxon>Insecta</taxon>
        <taxon>Pterygota</taxon>
        <taxon>Neoptera</taxon>
        <taxon>Paraneoptera</taxon>
        <taxon>Hemiptera</taxon>
        <taxon>Heteroptera</taxon>
        <taxon>Panheteroptera</taxon>
        <taxon>Nepomorpha</taxon>
        <taxon>Nepidae</taxon>
        <taxon>Ranatrinae</taxon>
        <taxon>Ranatra</taxon>
    </lineage>
</organism>
<dbReference type="Proteomes" id="UP001558652">
    <property type="component" value="Unassembled WGS sequence"/>
</dbReference>
<evidence type="ECO:0000256" key="1">
    <source>
        <dbReference type="ARBA" id="ARBA00022857"/>
    </source>
</evidence>
<sequence length="247" mass="26612">MRSVLVTGSNRGLGLAIVGRMLTSKSPPGHVFATCRRPEQATELQNLASCHSNLHILPFDVTDFESYGNLVDRVSDAVKDDGLNVLFNNAGIPGKYSRISYFKASHLIETFTVNTAAPIMLTKAFVPLLKQASRSNKHLPMGTSRAAVVNMSSILGSIGLNKDGGHYLYRCSKSALNAATKSFSVDLKSSGILVVSLHPGWVKTDMGGPNAPMTTDRASQHIAQLLCSLSEEHNGGFYSYDGSPLQW</sequence>
<keyword evidence="2" id="KW-0560">Oxidoreductase</keyword>
<dbReference type="Gene3D" id="3.40.50.720">
    <property type="entry name" value="NAD(P)-binding Rossmann-like Domain"/>
    <property type="match status" value="1"/>
</dbReference>
<evidence type="ECO:0000313" key="5">
    <source>
        <dbReference type="Proteomes" id="UP001558652"/>
    </source>
</evidence>
<comment type="caution">
    <text evidence="4">The sequence shown here is derived from an EMBL/GenBank/DDBJ whole genome shotgun (WGS) entry which is preliminary data.</text>
</comment>
<dbReference type="PANTHER" id="PTHR43544:SF7">
    <property type="entry name" value="NADB-LER2"/>
    <property type="match status" value="1"/>
</dbReference>
<dbReference type="PRINTS" id="PR00081">
    <property type="entry name" value="GDHRDH"/>
</dbReference>
<dbReference type="Pfam" id="PF00106">
    <property type="entry name" value="adh_short"/>
    <property type="match status" value="1"/>
</dbReference>
<dbReference type="PRINTS" id="PR00080">
    <property type="entry name" value="SDRFAMILY"/>
</dbReference>
<gene>
    <name evidence="4" type="ORF">AAG570_000381</name>
</gene>
<proteinExistence type="inferred from homology"/>
<dbReference type="EMBL" id="JBFDAA010000001">
    <property type="protein sequence ID" value="KAL1140449.1"/>
    <property type="molecule type" value="Genomic_DNA"/>
</dbReference>
<dbReference type="AlphaFoldDB" id="A0ABD0YZ18"/>
<keyword evidence="1" id="KW-0521">NADP</keyword>
<evidence type="ECO:0008006" key="6">
    <source>
        <dbReference type="Google" id="ProtNLM"/>
    </source>
</evidence>
<dbReference type="PANTHER" id="PTHR43544">
    <property type="entry name" value="SHORT-CHAIN DEHYDROGENASE/REDUCTASE"/>
    <property type="match status" value="1"/>
</dbReference>
<accession>A0ABD0YZ18</accession>
<protein>
    <recommendedName>
        <fullName evidence="6">C-factor</fullName>
    </recommendedName>
</protein>
<dbReference type="InterPro" id="IPR051468">
    <property type="entry name" value="Fungal_SecMetab_SDRs"/>
</dbReference>
<evidence type="ECO:0000256" key="3">
    <source>
        <dbReference type="RuleBase" id="RU000363"/>
    </source>
</evidence>
<evidence type="ECO:0000256" key="2">
    <source>
        <dbReference type="ARBA" id="ARBA00023002"/>
    </source>
</evidence>
<dbReference type="CDD" id="cd05325">
    <property type="entry name" value="carb_red_sniffer_like_SDR_c"/>
    <property type="match status" value="1"/>
</dbReference>